<protein>
    <submittedName>
        <fullName evidence="6">Ubiquitin conjugating enzyme E2</fullName>
    </submittedName>
</protein>
<dbReference type="EMBL" id="JAOPGA020001708">
    <property type="protein sequence ID" value="KAL0490643.1"/>
    <property type="molecule type" value="Genomic_DNA"/>
</dbReference>
<comment type="similarity">
    <text evidence="4">Belongs to the ubiquitin-conjugating enzyme family.</text>
</comment>
<reference evidence="6 7" key="1">
    <citation type="submission" date="2024-03" db="EMBL/GenBank/DDBJ databases">
        <title>The Acrasis kona genome and developmental transcriptomes reveal deep origins of eukaryotic multicellular pathways.</title>
        <authorList>
            <person name="Sheikh S."/>
            <person name="Fu C.-J."/>
            <person name="Brown M.W."/>
            <person name="Baldauf S.L."/>
        </authorList>
    </citation>
    <scope>NUCLEOTIDE SEQUENCE [LARGE SCALE GENOMIC DNA]</scope>
    <source>
        <strain evidence="6 7">ATCC MYA-3509</strain>
    </source>
</reference>
<evidence type="ECO:0000313" key="7">
    <source>
        <dbReference type="Proteomes" id="UP001431209"/>
    </source>
</evidence>
<dbReference type="Gene3D" id="3.10.110.10">
    <property type="entry name" value="Ubiquitin Conjugating Enzyme"/>
    <property type="match status" value="1"/>
</dbReference>
<evidence type="ECO:0000256" key="2">
    <source>
        <dbReference type="ARBA" id="ARBA00022786"/>
    </source>
</evidence>
<comment type="caution">
    <text evidence="6">The sequence shown here is derived from an EMBL/GenBank/DDBJ whole genome shotgun (WGS) entry which is preliminary data.</text>
</comment>
<keyword evidence="4" id="KW-0067">ATP-binding</keyword>
<evidence type="ECO:0000259" key="5">
    <source>
        <dbReference type="PROSITE" id="PS50127"/>
    </source>
</evidence>
<dbReference type="Proteomes" id="UP001431209">
    <property type="component" value="Unassembled WGS sequence"/>
</dbReference>
<organism evidence="6 7">
    <name type="scientific">Acrasis kona</name>
    <dbReference type="NCBI Taxonomy" id="1008807"/>
    <lineage>
        <taxon>Eukaryota</taxon>
        <taxon>Discoba</taxon>
        <taxon>Heterolobosea</taxon>
        <taxon>Tetramitia</taxon>
        <taxon>Eutetramitia</taxon>
        <taxon>Acrasidae</taxon>
        <taxon>Acrasis</taxon>
    </lineage>
</organism>
<dbReference type="PROSITE" id="PS00183">
    <property type="entry name" value="UBC_1"/>
    <property type="match status" value="1"/>
</dbReference>
<name>A0AAW2ZNV4_9EUKA</name>
<keyword evidence="1" id="KW-0808">Transferase</keyword>
<evidence type="ECO:0000256" key="3">
    <source>
        <dbReference type="PROSITE-ProRule" id="PRU10133"/>
    </source>
</evidence>
<dbReference type="GO" id="GO:0005524">
    <property type="term" value="F:ATP binding"/>
    <property type="evidence" value="ECO:0007669"/>
    <property type="project" value="UniProtKB-UniRule"/>
</dbReference>
<dbReference type="FunFam" id="3.10.110.10:FF:000002">
    <property type="entry name" value="Ubiquitin-conjugating enzyme E2 D3"/>
    <property type="match status" value="1"/>
</dbReference>
<gene>
    <name evidence="6" type="ORF">AKO1_003955</name>
</gene>
<feature type="active site" description="Glycyl thioester intermediate" evidence="3">
    <location>
        <position position="85"/>
    </location>
</feature>
<evidence type="ECO:0000313" key="6">
    <source>
        <dbReference type="EMBL" id="KAL0490643.1"/>
    </source>
</evidence>
<dbReference type="InterPro" id="IPR000608">
    <property type="entry name" value="UBC"/>
</dbReference>
<keyword evidence="4" id="KW-0547">Nucleotide-binding</keyword>
<evidence type="ECO:0000256" key="1">
    <source>
        <dbReference type="ARBA" id="ARBA00022679"/>
    </source>
</evidence>
<dbReference type="Pfam" id="PF00179">
    <property type="entry name" value="UQ_con"/>
    <property type="match status" value="1"/>
</dbReference>
<dbReference type="InterPro" id="IPR023313">
    <property type="entry name" value="UBQ-conjugating_AS"/>
</dbReference>
<proteinExistence type="inferred from homology"/>
<dbReference type="GO" id="GO:0016740">
    <property type="term" value="F:transferase activity"/>
    <property type="evidence" value="ECO:0007669"/>
    <property type="project" value="UniProtKB-KW"/>
</dbReference>
<keyword evidence="2 4" id="KW-0833">Ubl conjugation pathway</keyword>
<dbReference type="InterPro" id="IPR016135">
    <property type="entry name" value="UBQ-conjugating_enzyme/RWD"/>
</dbReference>
<dbReference type="PANTHER" id="PTHR24068">
    <property type="entry name" value="UBIQUITIN-CONJUGATING ENZYME E2"/>
    <property type="match status" value="1"/>
</dbReference>
<feature type="domain" description="UBC core" evidence="5">
    <location>
        <begin position="1"/>
        <end position="147"/>
    </location>
</feature>
<evidence type="ECO:0000256" key="4">
    <source>
        <dbReference type="RuleBase" id="RU362109"/>
    </source>
</evidence>
<keyword evidence="7" id="KW-1185">Reference proteome</keyword>
<dbReference type="SMART" id="SM00212">
    <property type="entry name" value="UBCc"/>
    <property type="match status" value="1"/>
</dbReference>
<dbReference type="SUPFAM" id="SSF54495">
    <property type="entry name" value="UBC-like"/>
    <property type="match status" value="1"/>
</dbReference>
<sequence length="147" mass="16237">MATKRITKELTDINKSPPANCSGGPDGDDIFKWSATIIGPNDTPYCGGIFSLTITFPEDYPFKPPSVKFLTKVYHPNINSSGQICLDILKTQWSPALSITSVLLSISSLLNEPNPDDPLVGDIAKQYKTNRTLFEATAREWTRKFAN</sequence>
<accession>A0AAW2ZNV4</accession>
<dbReference type="AlphaFoldDB" id="A0AAW2ZNV4"/>
<dbReference type="PROSITE" id="PS50127">
    <property type="entry name" value="UBC_2"/>
    <property type="match status" value="1"/>
</dbReference>